<reference evidence="1" key="2">
    <citation type="submission" date="2020-09" db="EMBL/GenBank/DDBJ databases">
        <authorList>
            <person name="Sun Q."/>
            <person name="Ohkuma M."/>
        </authorList>
    </citation>
    <scope>NUCLEOTIDE SEQUENCE</scope>
    <source>
        <strain evidence="1">JCM 4391</strain>
    </source>
</reference>
<dbReference type="EMBL" id="BMTP01000030">
    <property type="protein sequence ID" value="GGU67023.1"/>
    <property type="molecule type" value="Genomic_DNA"/>
</dbReference>
<evidence type="ECO:0000313" key="2">
    <source>
        <dbReference type="Proteomes" id="UP000636661"/>
    </source>
</evidence>
<protein>
    <submittedName>
        <fullName evidence="1">Uncharacterized protein</fullName>
    </submittedName>
</protein>
<proteinExistence type="predicted"/>
<sequence length="110" mass="11262">MSDEHGGIQVTESVEIPALHNVTDVPAAAEARDALLRAIGQEARHVADKSAGHASTALVELARAYTLVTGGVAPGLPAGAGSGTGVRTAGRLLFIDQEDVEEKPAVEVVR</sequence>
<name>A0A918M8E2_9ACTN</name>
<organism evidence="1 2">
    <name type="scientific">Streptomyces lavendofoliae</name>
    <dbReference type="NCBI Taxonomy" id="67314"/>
    <lineage>
        <taxon>Bacteria</taxon>
        <taxon>Bacillati</taxon>
        <taxon>Actinomycetota</taxon>
        <taxon>Actinomycetes</taxon>
        <taxon>Kitasatosporales</taxon>
        <taxon>Streptomycetaceae</taxon>
        <taxon>Streptomyces</taxon>
    </lineage>
</organism>
<comment type="caution">
    <text evidence="1">The sequence shown here is derived from an EMBL/GenBank/DDBJ whole genome shotgun (WGS) entry which is preliminary data.</text>
</comment>
<dbReference type="Proteomes" id="UP000636661">
    <property type="component" value="Unassembled WGS sequence"/>
</dbReference>
<dbReference type="RefSeq" id="WP_189554793.1">
    <property type="nucleotide sequence ID" value="NZ_BMTP01000030.1"/>
</dbReference>
<evidence type="ECO:0000313" key="1">
    <source>
        <dbReference type="EMBL" id="GGU67023.1"/>
    </source>
</evidence>
<reference evidence="1" key="1">
    <citation type="journal article" date="2014" name="Int. J. Syst. Evol. Microbiol.">
        <title>Complete genome sequence of Corynebacterium casei LMG S-19264T (=DSM 44701T), isolated from a smear-ripened cheese.</title>
        <authorList>
            <consortium name="US DOE Joint Genome Institute (JGI-PGF)"/>
            <person name="Walter F."/>
            <person name="Albersmeier A."/>
            <person name="Kalinowski J."/>
            <person name="Ruckert C."/>
        </authorList>
    </citation>
    <scope>NUCLEOTIDE SEQUENCE</scope>
    <source>
        <strain evidence="1">JCM 4391</strain>
    </source>
</reference>
<dbReference type="AlphaFoldDB" id="A0A918M8E2"/>
<keyword evidence="2" id="KW-1185">Reference proteome</keyword>
<accession>A0A918M8E2</accession>
<gene>
    <name evidence="1" type="ORF">GCM10010274_64410</name>
</gene>